<dbReference type="Proteomes" id="UP000269396">
    <property type="component" value="Unassembled WGS sequence"/>
</dbReference>
<organism evidence="2 3">
    <name type="scientific">Schistosoma mattheei</name>
    <dbReference type="NCBI Taxonomy" id="31246"/>
    <lineage>
        <taxon>Eukaryota</taxon>
        <taxon>Metazoa</taxon>
        <taxon>Spiralia</taxon>
        <taxon>Lophotrochozoa</taxon>
        <taxon>Platyhelminthes</taxon>
        <taxon>Trematoda</taxon>
        <taxon>Digenea</taxon>
        <taxon>Strigeidida</taxon>
        <taxon>Schistosomatoidea</taxon>
        <taxon>Schistosomatidae</taxon>
        <taxon>Schistosoma</taxon>
    </lineage>
</organism>
<feature type="compositionally biased region" description="Polar residues" evidence="1">
    <location>
        <begin position="48"/>
        <end position="57"/>
    </location>
</feature>
<dbReference type="InterPro" id="IPR027417">
    <property type="entry name" value="P-loop_NTPase"/>
</dbReference>
<dbReference type="Gene3D" id="3.40.50.300">
    <property type="entry name" value="P-loop containing nucleotide triphosphate hydrolases"/>
    <property type="match status" value="1"/>
</dbReference>
<sequence>DQFDVILEENQLPDACEHLAEYLEAYWRASHPTGKVTKAERILGIGTGANSNQSVENEMSHGPHRRQSNAFKNDKRKGKIDQDYNGSRDYSNSISSPRRGSTQFENNRRRYVDEQELLSDGSSRNTLPRCGQPRSDISPHTRNSTRDQVGHIQTLPTPPNNSLISTTTPSHVLLSPHTTREKDSSTQNVIVGLLKPRSKLDVGAFNVRTLCRIGQQAFLSRTSESRVIDVCCVSGTRIQDPSNVFHLTSRCQNKEPTRFTFRISGSPDAASRDYAGEGIALSPRAGLALLGWILVDNGLCAVRLNGT</sequence>
<accession>A0A183Q455</accession>
<gene>
    <name evidence="2" type="ORF">SMTD_LOCUS21391</name>
</gene>
<reference evidence="2 3" key="1">
    <citation type="submission" date="2018-11" db="EMBL/GenBank/DDBJ databases">
        <authorList>
            <consortium name="Pathogen Informatics"/>
        </authorList>
    </citation>
    <scope>NUCLEOTIDE SEQUENCE [LARGE SCALE GENOMIC DNA]</scope>
    <source>
        <strain>Denwood</strain>
        <strain evidence="3">Zambia</strain>
    </source>
</reference>
<protein>
    <submittedName>
        <fullName evidence="2">Uncharacterized protein</fullName>
    </submittedName>
</protein>
<name>A0A183Q455_9TREM</name>
<dbReference type="EMBL" id="UZAL01047172">
    <property type="protein sequence ID" value="VDP84753.1"/>
    <property type="molecule type" value="Genomic_DNA"/>
</dbReference>
<dbReference type="AlphaFoldDB" id="A0A183Q455"/>
<evidence type="ECO:0000256" key="1">
    <source>
        <dbReference type="SAM" id="MobiDB-lite"/>
    </source>
</evidence>
<evidence type="ECO:0000313" key="2">
    <source>
        <dbReference type="EMBL" id="VDP84753.1"/>
    </source>
</evidence>
<evidence type="ECO:0000313" key="3">
    <source>
        <dbReference type="Proteomes" id="UP000269396"/>
    </source>
</evidence>
<feature type="non-terminal residue" evidence="2">
    <location>
        <position position="307"/>
    </location>
</feature>
<feature type="region of interest" description="Disordered" evidence="1">
    <location>
        <begin position="47"/>
        <end position="147"/>
    </location>
</feature>
<feature type="non-terminal residue" evidence="2">
    <location>
        <position position="1"/>
    </location>
</feature>
<feature type="compositionally biased region" description="Polar residues" evidence="1">
    <location>
        <begin position="84"/>
        <end position="105"/>
    </location>
</feature>
<keyword evidence="3" id="KW-1185">Reference proteome</keyword>
<dbReference type="PANTHER" id="PTHR11824">
    <property type="entry name" value="VOLTAGE-DEPENDENT CALCIUM CHANNEL BETA SUBUNIT"/>
    <property type="match status" value="1"/>
</dbReference>
<dbReference type="STRING" id="31246.A0A183Q455"/>
<proteinExistence type="predicted"/>